<accession>A0ABY5DJK8</accession>
<keyword evidence="3" id="KW-1185">Reference proteome</keyword>
<dbReference type="InterPro" id="IPR001387">
    <property type="entry name" value="Cro/C1-type_HTH"/>
</dbReference>
<sequence length="403" mass="44028">MATDQDPESVNRRIARLRKASGLTQQELADRTQLQGPGYSRSYLAQVERGHRLATPAVVSALAAALGLQVADLYGQPYHDALTDDGITTVIGALREALAYVDVPPDISHPRPLEALEADLQGVHVLLQQTRHAKLGALLPALVEETTVHALETGSERAWRALHRAQVAAVRLTRKLGFEDLSELAAERARASALAAQDPHLAVMVTHRRTLLMMARAQWRPALAALAHAARQVDRARPDSSEVLGAIHLRSAVLAARSGDRQAADDFLAQAQEMNGHAARHAHPRDTHGTTFTSGNVAVHHAAVAVEVRDYDAALRRDAHVTGEVAATLIPERHAHHHIDMARALAEIGKPRVALERLERAEHIAPQLTLYHPQARLVTQHLVDAQRTLPAPLRRMASRMRVI</sequence>
<dbReference type="EMBL" id="CP099838">
    <property type="protein sequence ID" value="USY23592.1"/>
    <property type="molecule type" value="Genomic_DNA"/>
</dbReference>
<organism evidence="2 3">
    <name type="scientific">Nocardiopsis exhalans</name>
    <dbReference type="NCBI Taxonomy" id="163604"/>
    <lineage>
        <taxon>Bacteria</taxon>
        <taxon>Bacillati</taxon>
        <taxon>Actinomycetota</taxon>
        <taxon>Actinomycetes</taxon>
        <taxon>Streptosporangiales</taxon>
        <taxon>Nocardiopsidaceae</taxon>
        <taxon>Nocardiopsis</taxon>
    </lineage>
</organism>
<reference evidence="2" key="1">
    <citation type="submission" date="2022-06" db="EMBL/GenBank/DDBJ databases">
        <authorList>
            <person name="Ping M."/>
        </authorList>
    </citation>
    <scope>NUCLEOTIDE SEQUENCE</scope>
    <source>
        <strain evidence="2">JCM11759T</strain>
        <plasmid evidence="2">unnamed1</plasmid>
    </source>
</reference>
<dbReference type="SUPFAM" id="SSF47413">
    <property type="entry name" value="lambda repressor-like DNA-binding domains"/>
    <property type="match status" value="1"/>
</dbReference>
<protein>
    <submittedName>
        <fullName evidence="2">Helix-turn-helix domain-containing protein</fullName>
    </submittedName>
</protein>
<dbReference type="PROSITE" id="PS50943">
    <property type="entry name" value="HTH_CROC1"/>
    <property type="match status" value="1"/>
</dbReference>
<dbReference type="RefSeq" id="WP_254422246.1">
    <property type="nucleotide sequence ID" value="NZ_BAAAJB010000040.1"/>
</dbReference>
<dbReference type="Gene3D" id="1.10.260.40">
    <property type="entry name" value="lambda repressor-like DNA-binding domains"/>
    <property type="match status" value="1"/>
</dbReference>
<dbReference type="InterPro" id="IPR010982">
    <property type="entry name" value="Lambda_DNA-bd_dom_sf"/>
</dbReference>
<name>A0ABY5DJK8_9ACTN</name>
<dbReference type="CDD" id="cd00093">
    <property type="entry name" value="HTH_XRE"/>
    <property type="match status" value="1"/>
</dbReference>
<feature type="domain" description="HTH cro/C1-type" evidence="1">
    <location>
        <begin position="14"/>
        <end position="73"/>
    </location>
</feature>
<gene>
    <name evidence="2" type="ORF">NE857_33725</name>
</gene>
<proteinExistence type="predicted"/>
<evidence type="ECO:0000259" key="1">
    <source>
        <dbReference type="PROSITE" id="PS50943"/>
    </source>
</evidence>
<evidence type="ECO:0000313" key="3">
    <source>
        <dbReference type="Proteomes" id="UP001055940"/>
    </source>
</evidence>
<dbReference type="Proteomes" id="UP001055940">
    <property type="component" value="Plasmid unnamed1"/>
</dbReference>
<dbReference type="SMART" id="SM00530">
    <property type="entry name" value="HTH_XRE"/>
    <property type="match status" value="1"/>
</dbReference>
<geneLocation type="plasmid" evidence="2 3">
    <name>unnamed1</name>
</geneLocation>
<dbReference type="Pfam" id="PF01381">
    <property type="entry name" value="HTH_3"/>
    <property type="match status" value="1"/>
</dbReference>
<evidence type="ECO:0000313" key="2">
    <source>
        <dbReference type="EMBL" id="USY23592.1"/>
    </source>
</evidence>
<keyword evidence="2" id="KW-0614">Plasmid</keyword>